<dbReference type="EMBL" id="JPKY01000092">
    <property type="protein sequence ID" value="KFH42514.1"/>
    <property type="molecule type" value="Genomic_DNA"/>
</dbReference>
<evidence type="ECO:0000256" key="1">
    <source>
        <dbReference type="ARBA" id="ARBA00005986"/>
    </source>
</evidence>
<evidence type="ECO:0000313" key="3">
    <source>
        <dbReference type="EMBL" id="KFH42514.1"/>
    </source>
</evidence>
<dbReference type="GO" id="GO:0016491">
    <property type="term" value="F:oxidoreductase activity"/>
    <property type="evidence" value="ECO:0007669"/>
    <property type="project" value="InterPro"/>
</dbReference>
<dbReference type="Pfam" id="PF07110">
    <property type="entry name" value="EthD"/>
    <property type="match status" value="1"/>
</dbReference>
<dbReference type="STRING" id="857340.A0A086SZI2"/>
<name>A0A086SZI2_HAPC1</name>
<accession>A0A086SZI2</accession>
<dbReference type="Gene3D" id="3.30.70.100">
    <property type="match status" value="1"/>
</dbReference>
<evidence type="ECO:0000259" key="2">
    <source>
        <dbReference type="Pfam" id="PF07110"/>
    </source>
</evidence>
<protein>
    <recommendedName>
        <fullName evidence="2">EthD domain-containing protein</fullName>
    </recommendedName>
</protein>
<reference evidence="4" key="1">
    <citation type="journal article" date="2014" name="Genome Announc.">
        <title>Genome sequence and annotation of Acremonium chrysogenum, producer of the beta-lactam antibiotic cephalosporin C.</title>
        <authorList>
            <person name="Terfehr D."/>
            <person name="Dahlmann T.A."/>
            <person name="Specht T."/>
            <person name="Zadra I."/>
            <person name="Kuernsteiner H."/>
            <person name="Kueck U."/>
        </authorList>
    </citation>
    <scope>NUCLEOTIDE SEQUENCE [LARGE SCALE GENOMIC DNA]</scope>
    <source>
        <strain evidence="4">ATCC 11550 / CBS 779.69 / DSM 880 / IAM 14645 / JCM 23072 / IMI 49137</strain>
    </source>
</reference>
<gene>
    <name evidence="3" type="ORF">ACRE_067360</name>
</gene>
<comment type="similarity">
    <text evidence="1">Belongs to the tpcK family.</text>
</comment>
<organism evidence="3 4">
    <name type="scientific">Hapsidospora chrysogenum (strain ATCC 11550 / CBS 779.69 / DSM 880 / IAM 14645 / JCM 23072 / IMI 49137)</name>
    <name type="common">Acremonium chrysogenum</name>
    <dbReference type="NCBI Taxonomy" id="857340"/>
    <lineage>
        <taxon>Eukaryota</taxon>
        <taxon>Fungi</taxon>
        <taxon>Dikarya</taxon>
        <taxon>Ascomycota</taxon>
        <taxon>Pezizomycotina</taxon>
        <taxon>Sordariomycetes</taxon>
        <taxon>Hypocreomycetidae</taxon>
        <taxon>Hypocreales</taxon>
        <taxon>Bionectriaceae</taxon>
        <taxon>Hapsidospora</taxon>
    </lineage>
</organism>
<keyword evidence="4" id="KW-1185">Reference proteome</keyword>
<dbReference type="SUPFAM" id="SSF54909">
    <property type="entry name" value="Dimeric alpha+beta barrel"/>
    <property type="match status" value="1"/>
</dbReference>
<dbReference type="InterPro" id="IPR011008">
    <property type="entry name" value="Dimeric_a/b-barrel"/>
</dbReference>
<dbReference type="InterPro" id="IPR009799">
    <property type="entry name" value="EthD_dom"/>
</dbReference>
<comment type="caution">
    <text evidence="3">The sequence shown here is derived from an EMBL/GenBank/DDBJ whole genome shotgun (WGS) entry which is preliminary data.</text>
</comment>
<proteinExistence type="inferred from homology"/>
<feature type="domain" description="EthD" evidence="2">
    <location>
        <begin position="26"/>
        <end position="111"/>
    </location>
</feature>
<sequence length="139" mass="16487">MTQPELLGPPPKAAKLVKVSLFLKKRPDITDDYFRAYWYHNHRVLFVDTKAFRKYVRKYNQSHYVKDQVAINSEIINFAQPEYDGVAEFWLDSLEDWRKLWADPEFTEAVAGKSGARLGARELLKREWHADFLVYEYRG</sequence>
<evidence type="ECO:0000313" key="4">
    <source>
        <dbReference type="Proteomes" id="UP000029964"/>
    </source>
</evidence>
<dbReference type="OrthoDB" id="3454835at2759"/>
<dbReference type="Proteomes" id="UP000029964">
    <property type="component" value="Unassembled WGS sequence"/>
</dbReference>
<dbReference type="HOGENOM" id="CLU_1844511_0_0_1"/>
<dbReference type="AlphaFoldDB" id="A0A086SZI2"/>